<sequence length="47" mass="5365">MIHLASTWISLSTQSGMHDGLKKLIVIIKRVHFIHETRFKGSISHPL</sequence>
<dbReference type="EMBL" id="GGEC01086511">
    <property type="protein sequence ID" value="MBX66995.1"/>
    <property type="molecule type" value="Transcribed_RNA"/>
</dbReference>
<accession>A0A2P2QJ99</accession>
<reference evidence="1" key="1">
    <citation type="submission" date="2018-02" db="EMBL/GenBank/DDBJ databases">
        <title>Rhizophora mucronata_Transcriptome.</title>
        <authorList>
            <person name="Meera S.P."/>
            <person name="Sreeshan A."/>
            <person name="Augustine A."/>
        </authorList>
    </citation>
    <scope>NUCLEOTIDE SEQUENCE</scope>
    <source>
        <tissue evidence="1">Leaf</tissue>
    </source>
</reference>
<organism evidence="1">
    <name type="scientific">Rhizophora mucronata</name>
    <name type="common">Asiatic mangrove</name>
    <dbReference type="NCBI Taxonomy" id="61149"/>
    <lineage>
        <taxon>Eukaryota</taxon>
        <taxon>Viridiplantae</taxon>
        <taxon>Streptophyta</taxon>
        <taxon>Embryophyta</taxon>
        <taxon>Tracheophyta</taxon>
        <taxon>Spermatophyta</taxon>
        <taxon>Magnoliopsida</taxon>
        <taxon>eudicotyledons</taxon>
        <taxon>Gunneridae</taxon>
        <taxon>Pentapetalae</taxon>
        <taxon>rosids</taxon>
        <taxon>fabids</taxon>
        <taxon>Malpighiales</taxon>
        <taxon>Rhizophoraceae</taxon>
        <taxon>Rhizophora</taxon>
    </lineage>
</organism>
<evidence type="ECO:0000313" key="1">
    <source>
        <dbReference type="EMBL" id="MBX66995.1"/>
    </source>
</evidence>
<protein>
    <submittedName>
        <fullName evidence="1">Uncharacterized protein</fullName>
    </submittedName>
</protein>
<dbReference type="AlphaFoldDB" id="A0A2P2QJ99"/>
<name>A0A2P2QJ99_RHIMU</name>
<proteinExistence type="predicted"/>